<evidence type="ECO:0000313" key="7">
    <source>
        <dbReference type="Proteomes" id="UP000494165"/>
    </source>
</evidence>
<dbReference type="PANTHER" id="PTHR10009:SF18">
    <property type="entry name" value="PROTEIN YELLOW-LIKE PROTEIN"/>
    <property type="match status" value="1"/>
</dbReference>
<feature type="region of interest" description="Disordered" evidence="4">
    <location>
        <begin position="1"/>
        <end position="37"/>
    </location>
</feature>
<evidence type="ECO:0000256" key="4">
    <source>
        <dbReference type="SAM" id="MobiDB-lite"/>
    </source>
</evidence>
<feature type="compositionally biased region" description="Basic and acidic residues" evidence="4">
    <location>
        <begin position="7"/>
        <end position="26"/>
    </location>
</feature>
<evidence type="ECO:0000313" key="6">
    <source>
        <dbReference type="EMBL" id="CAB3384030.1"/>
    </source>
</evidence>
<keyword evidence="5" id="KW-1133">Transmembrane helix</keyword>
<comment type="caution">
    <text evidence="6">The sequence shown here is derived from an EMBL/GenBank/DDBJ whole genome shotgun (WGS) entry which is preliminary data.</text>
</comment>
<name>A0A8S1DSN2_9INSE</name>
<proteinExistence type="inferred from homology"/>
<comment type="similarity">
    <text evidence="2">Belongs to the major royal jelly protein family.</text>
</comment>
<comment type="subcellular location">
    <subcellularLocation>
        <location evidence="1">Secreted</location>
    </subcellularLocation>
</comment>
<keyword evidence="5" id="KW-0812">Transmembrane</keyword>
<feature type="compositionally biased region" description="Acidic residues" evidence="4">
    <location>
        <begin position="512"/>
        <end position="525"/>
    </location>
</feature>
<feature type="transmembrane region" description="Helical" evidence="5">
    <location>
        <begin position="44"/>
        <end position="63"/>
    </location>
</feature>
<evidence type="ECO:0008006" key="8">
    <source>
        <dbReference type="Google" id="ProtNLM"/>
    </source>
</evidence>
<dbReference type="Pfam" id="PF03022">
    <property type="entry name" value="MRJP"/>
    <property type="match status" value="3"/>
</dbReference>
<reference evidence="6 7" key="1">
    <citation type="submission" date="2020-04" db="EMBL/GenBank/DDBJ databases">
        <authorList>
            <person name="Alioto T."/>
            <person name="Alioto T."/>
            <person name="Gomez Garrido J."/>
        </authorList>
    </citation>
    <scope>NUCLEOTIDE SEQUENCE [LARGE SCALE GENOMIC DNA]</scope>
</reference>
<dbReference type="SUPFAM" id="SSF101898">
    <property type="entry name" value="NHL repeat"/>
    <property type="match status" value="2"/>
</dbReference>
<dbReference type="GO" id="GO:0005576">
    <property type="term" value="C:extracellular region"/>
    <property type="evidence" value="ECO:0007669"/>
    <property type="project" value="UniProtKB-SubCell"/>
</dbReference>
<evidence type="ECO:0000256" key="1">
    <source>
        <dbReference type="ARBA" id="ARBA00004613"/>
    </source>
</evidence>
<dbReference type="PANTHER" id="PTHR10009">
    <property type="entry name" value="PROTEIN YELLOW-RELATED"/>
    <property type="match status" value="1"/>
</dbReference>
<accession>A0A8S1DSN2</accession>
<dbReference type="AlphaFoldDB" id="A0A8S1DSN2"/>
<dbReference type="Proteomes" id="UP000494165">
    <property type="component" value="Unassembled WGS sequence"/>
</dbReference>
<protein>
    <recommendedName>
        <fullName evidence="8">Bee-milk protein</fullName>
    </recommendedName>
</protein>
<feature type="region of interest" description="Disordered" evidence="4">
    <location>
        <begin position="501"/>
        <end position="553"/>
    </location>
</feature>
<dbReference type="InterPro" id="IPR011042">
    <property type="entry name" value="6-blade_b-propeller_TolB-like"/>
</dbReference>
<keyword evidence="7" id="KW-1185">Reference proteome</keyword>
<evidence type="ECO:0000256" key="2">
    <source>
        <dbReference type="ARBA" id="ARBA00009127"/>
    </source>
</evidence>
<gene>
    <name evidence="6" type="ORF">CLODIP_2_CD10325</name>
</gene>
<feature type="transmembrane region" description="Helical" evidence="5">
    <location>
        <begin position="383"/>
        <end position="408"/>
    </location>
</feature>
<dbReference type="InterPro" id="IPR017996">
    <property type="entry name" value="MRJP/yellow-related"/>
</dbReference>
<evidence type="ECO:0000256" key="3">
    <source>
        <dbReference type="ARBA" id="ARBA00022525"/>
    </source>
</evidence>
<keyword evidence="3" id="KW-0964">Secreted</keyword>
<dbReference type="Gene3D" id="2.120.10.30">
    <property type="entry name" value="TolB, C-terminal domain"/>
    <property type="match status" value="2"/>
</dbReference>
<organism evidence="6 7">
    <name type="scientific">Cloeon dipterum</name>
    <dbReference type="NCBI Taxonomy" id="197152"/>
    <lineage>
        <taxon>Eukaryota</taxon>
        <taxon>Metazoa</taxon>
        <taxon>Ecdysozoa</taxon>
        <taxon>Arthropoda</taxon>
        <taxon>Hexapoda</taxon>
        <taxon>Insecta</taxon>
        <taxon>Pterygota</taxon>
        <taxon>Palaeoptera</taxon>
        <taxon>Ephemeroptera</taxon>
        <taxon>Pisciforma</taxon>
        <taxon>Baetidae</taxon>
        <taxon>Cloeon</taxon>
    </lineage>
</organism>
<dbReference type="EMBL" id="CADEPI010000334">
    <property type="protein sequence ID" value="CAB3384030.1"/>
    <property type="molecule type" value="Genomic_DNA"/>
</dbReference>
<sequence length="869" mass="99170">MNYDTASRGDCDCEERQSHRSDESKTRAAQPSRTISPHKNRLKMGMYAIFLLGLSSLATAANFTRLPVGLHGSRIFISPEYYNTGIPVSLVSLPTSSASSASPKLNAFPSWDMHGLGDCNKIEGARGLEVDSLDTLWVLDQGSDNCNAKLWTINLSNKDETKLIHRFPFLKWMHDLVLDETPNGTLAYISRWDEQYIGVFSLKRKESWIMEMPGIRAYSIALSPKMEPPRQLYLGKYDSNELYSISVDALRNGTLTVQPNLVGNLSGISSYRTLMDNHGIMYVAFLGKNYIHFWNTSQPLEEQDFYEVAGLNTYWPVTFALDKNGTFWITVVDFLKRPKYRLMKVEVGAKSYIFDSAPERCSLSVLEEQESFILTEELDQCRLFNIILICSNVFTVILSTLIVTWLILRQKRKKSLPKNTNVAQQMSIFRDNQEVQDERSRSATATSVPTGYDDEGLYDEVIYHRPPCTPPPVDPYERPICHSPCSVKKVNSLPARPRTFEGFGEAPRAPVEYDDVGPAEPDMQDDEQRRRLRSGKQRFDVSEARAAQPSRASRTLLLHKKRLKRLEACLRSSVYGTRIFLSLNKYNLNIPATLVSLPTSSASSAPPKFTPFPSWEMNEYNRNCNRIQEANGLEVDSVGRLWVLDQGSDNCNAKLWTIDLSNEDDTKLIHQFLVQKRMYDFVLDETPNETLAFLSQWGEQRITVFSLERNESWIVHTPGIEFLSIALSPKKEPRQLYLSKWNSEELYSMSVATLRNGTRTANPKFIGKWNARPYRMLMDNQGIMYAAFMGRTYTSSWNTSQPFQEQRFYEVARQNTVLPFTFALDQNGTLWMTLFDKDQKPRFRLLKAAVGAKSYIFEASPVTPAIPIS</sequence>
<keyword evidence="5" id="KW-0472">Membrane</keyword>
<dbReference type="OrthoDB" id="9977471at2759"/>
<evidence type="ECO:0000256" key="5">
    <source>
        <dbReference type="SAM" id="Phobius"/>
    </source>
</evidence>